<dbReference type="AlphaFoldDB" id="A0A8S3WGX0"/>
<organism evidence="7 8">
    <name type="scientific">Parnassius apollo</name>
    <name type="common">Apollo butterfly</name>
    <name type="synonym">Papilio apollo</name>
    <dbReference type="NCBI Taxonomy" id="110799"/>
    <lineage>
        <taxon>Eukaryota</taxon>
        <taxon>Metazoa</taxon>
        <taxon>Ecdysozoa</taxon>
        <taxon>Arthropoda</taxon>
        <taxon>Hexapoda</taxon>
        <taxon>Insecta</taxon>
        <taxon>Pterygota</taxon>
        <taxon>Neoptera</taxon>
        <taxon>Endopterygota</taxon>
        <taxon>Lepidoptera</taxon>
        <taxon>Glossata</taxon>
        <taxon>Ditrysia</taxon>
        <taxon>Papilionoidea</taxon>
        <taxon>Papilionidae</taxon>
        <taxon>Parnassiinae</taxon>
        <taxon>Parnassini</taxon>
        <taxon>Parnassius</taxon>
        <taxon>Parnassius</taxon>
    </lineage>
</organism>
<dbReference type="PANTHER" id="PTHR45640:SF13">
    <property type="entry name" value="HEAT SHOCK PROTEIN 22-RELATED"/>
    <property type="match status" value="1"/>
</dbReference>
<feature type="region of interest" description="Disordered" evidence="4">
    <location>
        <begin position="171"/>
        <end position="229"/>
    </location>
</feature>
<dbReference type="InterPro" id="IPR001436">
    <property type="entry name" value="Alpha-crystallin/sHSP_animal"/>
</dbReference>
<dbReference type="Proteomes" id="UP000691718">
    <property type="component" value="Unassembled WGS sequence"/>
</dbReference>
<evidence type="ECO:0000256" key="2">
    <source>
        <dbReference type="PROSITE-ProRule" id="PRU00285"/>
    </source>
</evidence>
<evidence type="ECO:0000256" key="4">
    <source>
        <dbReference type="SAM" id="MobiDB-lite"/>
    </source>
</evidence>
<keyword evidence="5" id="KW-0732">Signal</keyword>
<comment type="similarity">
    <text evidence="2 3">Belongs to the small heat shock protein (HSP20) family.</text>
</comment>
<evidence type="ECO:0000256" key="3">
    <source>
        <dbReference type="RuleBase" id="RU003616"/>
    </source>
</evidence>
<gene>
    <name evidence="7" type="ORF">PAPOLLO_LOCUS5972</name>
</gene>
<evidence type="ECO:0000259" key="6">
    <source>
        <dbReference type="PROSITE" id="PS01031"/>
    </source>
</evidence>
<dbReference type="OrthoDB" id="6716593at2759"/>
<feature type="signal peptide" evidence="5">
    <location>
        <begin position="1"/>
        <end position="18"/>
    </location>
</feature>
<feature type="chain" id="PRO_5035851990" evidence="5">
    <location>
        <begin position="19"/>
        <end position="229"/>
    </location>
</feature>
<dbReference type="EMBL" id="CAJQZP010000380">
    <property type="protein sequence ID" value="CAG4958608.1"/>
    <property type="molecule type" value="Genomic_DNA"/>
</dbReference>
<dbReference type="Pfam" id="PF00011">
    <property type="entry name" value="HSP20"/>
    <property type="match status" value="1"/>
</dbReference>
<protein>
    <submittedName>
        <fullName evidence="7">(apollo) hypothetical protein</fullName>
    </submittedName>
</protein>
<name>A0A8S3WGX0_PARAO</name>
<feature type="compositionally biased region" description="Basic and acidic residues" evidence="4">
    <location>
        <begin position="175"/>
        <end position="186"/>
    </location>
</feature>
<evidence type="ECO:0000313" key="7">
    <source>
        <dbReference type="EMBL" id="CAG4958608.1"/>
    </source>
</evidence>
<dbReference type="InterPro" id="IPR002068">
    <property type="entry name" value="A-crystallin/Hsp20_dom"/>
</dbReference>
<dbReference type="CDD" id="cd06526">
    <property type="entry name" value="metazoan_ACD"/>
    <property type="match status" value="1"/>
</dbReference>
<feature type="domain" description="SHSP" evidence="6">
    <location>
        <begin position="60"/>
        <end position="168"/>
    </location>
</feature>
<sequence length="229" mass="25042">MFSPQFLAAFALLAAVTAIPVSDNPSLFPQPITTIGDEVDDFSSWFRGPWDSLFSSVWKLIPSFADIGPKITADNEKFKVVVNAKNYKKNDLKVKLKDDFIFVQGSHEATHDDKDVFASQFFHTYSLPVNASAADVTAELYSDGFLVVTAPFNGAGDKEPVDREVTITEVGAPYNKEETSGVEKGSEPSPTALPAAENEGEKKELTTPSDREDITEKDNVIPHGIENQP</sequence>
<dbReference type="PANTHER" id="PTHR45640">
    <property type="entry name" value="HEAT SHOCK PROTEIN HSP-12.2-RELATED"/>
    <property type="match status" value="1"/>
</dbReference>
<accession>A0A8S3WGX0</accession>
<proteinExistence type="inferred from homology"/>
<keyword evidence="1" id="KW-0346">Stress response</keyword>
<dbReference type="GO" id="GO:0042026">
    <property type="term" value="P:protein refolding"/>
    <property type="evidence" value="ECO:0007669"/>
    <property type="project" value="TreeGrafter"/>
</dbReference>
<evidence type="ECO:0000313" key="8">
    <source>
        <dbReference type="Proteomes" id="UP000691718"/>
    </source>
</evidence>
<dbReference type="GO" id="GO:0005737">
    <property type="term" value="C:cytoplasm"/>
    <property type="evidence" value="ECO:0007669"/>
    <property type="project" value="TreeGrafter"/>
</dbReference>
<reference evidence="7" key="1">
    <citation type="submission" date="2021-04" db="EMBL/GenBank/DDBJ databases">
        <authorList>
            <person name="Tunstrom K."/>
        </authorList>
    </citation>
    <scope>NUCLEOTIDE SEQUENCE</scope>
</reference>
<dbReference type="GO" id="GO:0005634">
    <property type="term" value="C:nucleus"/>
    <property type="evidence" value="ECO:0007669"/>
    <property type="project" value="TreeGrafter"/>
</dbReference>
<dbReference type="GO" id="GO:0051082">
    <property type="term" value="F:unfolded protein binding"/>
    <property type="evidence" value="ECO:0007669"/>
    <property type="project" value="TreeGrafter"/>
</dbReference>
<comment type="caution">
    <text evidence="7">The sequence shown here is derived from an EMBL/GenBank/DDBJ whole genome shotgun (WGS) entry which is preliminary data.</text>
</comment>
<evidence type="ECO:0000256" key="1">
    <source>
        <dbReference type="ARBA" id="ARBA00023016"/>
    </source>
</evidence>
<dbReference type="PROSITE" id="PS01031">
    <property type="entry name" value="SHSP"/>
    <property type="match status" value="1"/>
</dbReference>
<dbReference type="GO" id="GO:0009408">
    <property type="term" value="P:response to heat"/>
    <property type="evidence" value="ECO:0007669"/>
    <property type="project" value="TreeGrafter"/>
</dbReference>
<keyword evidence="8" id="KW-1185">Reference proteome</keyword>
<evidence type="ECO:0000256" key="5">
    <source>
        <dbReference type="SAM" id="SignalP"/>
    </source>
</evidence>
<feature type="compositionally biased region" description="Basic and acidic residues" evidence="4">
    <location>
        <begin position="199"/>
        <end position="220"/>
    </location>
</feature>